<proteinExistence type="predicted"/>
<dbReference type="Proteomes" id="UP000009026">
    <property type="component" value="Chromosome"/>
</dbReference>
<keyword evidence="2" id="KW-1185">Reference proteome</keyword>
<dbReference type="KEGG" id="mym:A176_005148"/>
<dbReference type="AlphaFoldDB" id="A0A0H4WXV1"/>
<gene>
    <name evidence="1" type="ORF">A176_005148</name>
</gene>
<evidence type="ECO:0000313" key="2">
    <source>
        <dbReference type="Proteomes" id="UP000009026"/>
    </source>
</evidence>
<dbReference type="PATRIC" id="fig|1297742.4.peg.5223"/>
<reference evidence="1 2" key="1">
    <citation type="journal article" date="2016" name="PLoS ONE">
        <title>Complete Genome Sequence and Comparative Genomics of a Novel Myxobacterium Myxococcus hansupus.</title>
        <authorList>
            <person name="Sharma G."/>
            <person name="Narwani T."/>
            <person name="Subramanian S."/>
        </authorList>
    </citation>
    <scope>NUCLEOTIDE SEQUENCE [LARGE SCALE GENOMIC DNA]</scope>
    <source>
        <strain evidence="2">mixupus</strain>
    </source>
</reference>
<name>A0A0H4WXV1_9BACT</name>
<protein>
    <submittedName>
        <fullName evidence="1">Uncharacterized protein</fullName>
    </submittedName>
</protein>
<dbReference type="EMBL" id="CP012109">
    <property type="protein sequence ID" value="AKQ68236.1"/>
    <property type="molecule type" value="Genomic_DNA"/>
</dbReference>
<accession>A0A0H4WXV1</accession>
<evidence type="ECO:0000313" key="1">
    <source>
        <dbReference type="EMBL" id="AKQ68236.1"/>
    </source>
</evidence>
<organism evidence="1 2">
    <name type="scientific">Pseudomyxococcus hansupus</name>
    <dbReference type="NCBI Taxonomy" id="1297742"/>
    <lineage>
        <taxon>Bacteria</taxon>
        <taxon>Pseudomonadati</taxon>
        <taxon>Myxococcota</taxon>
        <taxon>Myxococcia</taxon>
        <taxon>Myxococcales</taxon>
        <taxon>Cystobacterineae</taxon>
        <taxon>Myxococcaceae</taxon>
        <taxon>Pseudomyxococcus</taxon>
    </lineage>
</organism>
<sequence length="152" mass="15683">MLALVEVVKALPDALGSPPDPTAIAAALPNLAEKVSKLLRLVPQRSVPLAVVGVIDIALGELGHTRGQLLHLQLRLPSHSRAQLRAAQLGDTGLLAVVGCAEANVAREAANVGKALAALSQRMALLNVLLGLGAAPGCRTSPALRGARWKRP</sequence>